<proteinExistence type="predicted"/>
<dbReference type="EMBL" id="FMWL01000005">
    <property type="protein sequence ID" value="SCZ78644.1"/>
    <property type="molecule type" value="Genomic_DNA"/>
</dbReference>
<dbReference type="OrthoDB" id="2082355at2"/>
<evidence type="ECO:0008006" key="3">
    <source>
        <dbReference type="Google" id="ProtNLM"/>
    </source>
</evidence>
<gene>
    <name evidence="1" type="ORF">SAMN03080599_01362</name>
</gene>
<evidence type="ECO:0000313" key="2">
    <source>
        <dbReference type="Proteomes" id="UP000199208"/>
    </source>
</evidence>
<reference evidence="1 2" key="1">
    <citation type="submission" date="2016-10" db="EMBL/GenBank/DDBJ databases">
        <authorList>
            <person name="de Groot N.N."/>
        </authorList>
    </citation>
    <scope>NUCLEOTIDE SEQUENCE [LARGE SCALE GENOMIC DNA]</scope>
    <source>
        <strain evidence="1 2">DSM 2784</strain>
    </source>
</reference>
<sequence>MNRRSTLNHLFQKKLLILVCIALLTIFAASCYWYPKGDPIPDDDYDPTNPSDVVRMDYMLWLEEEYTDYTLSMKVIKSEVDELETQRQIEHYKGSEFAKSRGWTDDYLDEHFAVVKVRYECELDHSKTAIPDGLLESYVILERNPKDGIWFIVDRTNPVVVLE</sequence>
<protein>
    <recommendedName>
        <fullName evidence="3">DUF4829 domain-containing protein</fullName>
    </recommendedName>
</protein>
<organism evidence="1 2">
    <name type="scientific">Acidaminobacter hydrogenoformans DSM 2784</name>
    <dbReference type="NCBI Taxonomy" id="1120920"/>
    <lineage>
        <taxon>Bacteria</taxon>
        <taxon>Bacillati</taxon>
        <taxon>Bacillota</taxon>
        <taxon>Clostridia</taxon>
        <taxon>Peptostreptococcales</taxon>
        <taxon>Acidaminobacteraceae</taxon>
        <taxon>Acidaminobacter</taxon>
    </lineage>
</organism>
<accession>A0A1G5RX06</accession>
<keyword evidence="2" id="KW-1185">Reference proteome</keyword>
<dbReference type="RefSeq" id="WP_092590145.1">
    <property type="nucleotide sequence ID" value="NZ_FMWL01000005.1"/>
</dbReference>
<dbReference type="AlphaFoldDB" id="A0A1G5RX06"/>
<dbReference type="PROSITE" id="PS51257">
    <property type="entry name" value="PROKAR_LIPOPROTEIN"/>
    <property type="match status" value="1"/>
</dbReference>
<dbReference type="Proteomes" id="UP000199208">
    <property type="component" value="Unassembled WGS sequence"/>
</dbReference>
<evidence type="ECO:0000313" key="1">
    <source>
        <dbReference type="EMBL" id="SCZ78644.1"/>
    </source>
</evidence>
<name>A0A1G5RX06_9FIRM</name>